<dbReference type="Pfam" id="PF00583">
    <property type="entry name" value="Acetyltransf_1"/>
    <property type="match status" value="1"/>
</dbReference>
<sequence length="156" mass="18204">MISMKIEPLRQSNAEEIANNWHYEGIYSFYDMQADPEDYEEILSPEARGNHYYQILKNDELYVFFCLFPVGKDKQELGLGMKPEYCGKGQGEEFLQTILQFIEENISVKSLTLSVADFNQRAQKLYLRCGFNVIGRQPQESNGDSYLFVKMEKELK</sequence>
<dbReference type="EMBL" id="CABEID010000001">
    <property type="protein sequence ID" value="VTS25745.1"/>
    <property type="molecule type" value="Genomic_DNA"/>
</dbReference>
<dbReference type="GO" id="GO:0016747">
    <property type="term" value="F:acyltransferase activity, transferring groups other than amino-acyl groups"/>
    <property type="evidence" value="ECO:0007669"/>
    <property type="project" value="InterPro"/>
</dbReference>
<evidence type="ECO:0000313" key="3">
    <source>
        <dbReference type="Proteomes" id="UP000403538"/>
    </source>
</evidence>
<name>A0A4U9YGZ6_STRAP</name>
<dbReference type="SUPFAM" id="SSF55729">
    <property type="entry name" value="Acyl-CoA N-acyltransferases (Nat)"/>
    <property type="match status" value="1"/>
</dbReference>
<proteinExistence type="predicted"/>
<accession>A0A4U9YGZ6</accession>
<dbReference type="InterPro" id="IPR016181">
    <property type="entry name" value="Acyl_CoA_acyltransferase"/>
</dbReference>
<evidence type="ECO:0000259" key="1">
    <source>
        <dbReference type="PROSITE" id="PS51186"/>
    </source>
</evidence>
<dbReference type="InterPro" id="IPR000182">
    <property type="entry name" value="GNAT_dom"/>
</dbReference>
<evidence type="ECO:0000313" key="2">
    <source>
        <dbReference type="EMBL" id="VTS25745.1"/>
    </source>
</evidence>
<dbReference type="Proteomes" id="UP000403538">
    <property type="component" value="Unassembled WGS sequence"/>
</dbReference>
<gene>
    <name evidence="2" type="ORF">NCTC11062_00533</name>
</gene>
<dbReference type="PROSITE" id="PS51186">
    <property type="entry name" value="GNAT"/>
    <property type="match status" value="1"/>
</dbReference>
<feature type="domain" description="N-acetyltransferase" evidence="1">
    <location>
        <begin position="4"/>
        <end position="156"/>
    </location>
</feature>
<reference evidence="2 3" key="1">
    <citation type="submission" date="2019-05" db="EMBL/GenBank/DDBJ databases">
        <authorList>
            <consortium name="Pathogen Informatics"/>
        </authorList>
    </citation>
    <scope>NUCLEOTIDE SEQUENCE [LARGE SCALE GENOMIC DNA]</scope>
    <source>
        <strain evidence="2 3">NCTC11062</strain>
    </source>
</reference>
<keyword evidence="2" id="KW-0808">Transferase</keyword>
<organism evidence="2 3">
    <name type="scientific">Streptococcus anginosus</name>
    <dbReference type="NCBI Taxonomy" id="1328"/>
    <lineage>
        <taxon>Bacteria</taxon>
        <taxon>Bacillati</taxon>
        <taxon>Bacillota</taxon>
        <taxon>Bacilli</taxon>
        <taxon>Lactobacillales</taxon>
        <taxon>Streptococcaceae</taxon>
        <taxon>Streptococcus</taxon>
        <taxon>Streptococcus anginosus group</taxon>
    </lineage>
</organism>
<dbReference type="Gene3D" id="3.40.630.30">
    <property type="match status" value="1"/>
</dbReference>
<protein>
    <submittedName>
        <fullName evidence="2">Acetyltransferase</fullName>
    </submittedName>
</protein>
<dbReference type="AlphaFoldDB" id="A0A4U9YGZ6"/>